<feature type="non-terminal residue" evidence="1">
    <location>
        <position position="1"/>
    </location>
</feature>
<evidence type="ECO:0000313" key="1">
    <source>
        <dbReference type="EMBL" id="KAH9305542.1"/>
    </source>
</evidence>
<dbReference type="InterPro" id="IPR032710">
    <property type="entry name" value="NTF2-like_dom_sf"/>
</dbReference>
<dbReference type="InterPro" id="IPR053218">
    <property type="entry name" value="Pathogen-related_defense"/>
</dbReference>
<dbReference type="Proteomes" id="UP000824469">
    <property type="component" value="Unassembled WGS sequence"/>
</dbReference>
<dbReference type="Gene3D" id="3.10.450.50">
    <property type="match status" value="1"/>
</dbReference>
<dbReference type="SUPFAM" id="SSF54427">
    <property type="entry name" value="NTF2-like"/>
    <property type="match status" value="1"/>
</dbReference>
<evidence type="ECO:0008006" key="3">
    <source>
        <dbReference type="Google" id="ProtNLM"/>
    </source>
</evidence>
<dbReference type="EMBL" id="JAHRHJ020000008">
    <property type="protein sequence ID" value="KAH9305542.1"/>
    <property type="molecule type" value="Genomic_DNA"/>
</dbReference>
<dbReference type="AlphaFoldDB" id="A0AA38KUY7"/>
<proteinExistence type="predicted"/>
<dbReference type="PANTHER" id="PTHR31723">
    <property type="entry name" value="PATHOGENESIS-RELATED FAMILY PROTEIN"/>
    <property type="match status" value="1"/>
</dbReference>
<protein>
    <recommendedName>
        <fullName evidence="3">Pathogen-related protein</fullName>
    </recommendedName>
</protein>
<dbReference type="PANTHER" id="PTHR31723:SF4">
    <property type="entry name" value="PATHOGENESIS-RELATED FAMILY PROTEIN"/>
    <property type="match status" value="1"/>
</dbReference>
<sequence length="286" mass="31956">AAINRPLELHNLMIDTIDSMSSAEAEDPYRGNMNGESEKNTVWRHGAPPCYTEVNALFVNTRTKVWGEGSLEETVQNLVKTWEMELSHKTRVDDFKTIDPDNFSLKVNGNIPHSLPPWSSSSSLGYIELVDLLFVSGRAGLSAKETLEMGSYNALLQTSLQEEIQYYKTSMETFDSSHDVFRRAFPGGFAWEVVEVYTGPPVVNFKFRHWGVMEGPFKGHAPTGETVQFTGIAIAKVDEQLRMVNVEVFYDPAELCGGLLKGPFDLNYGEYKTGIQGCPFHPSNSI</sequence>
<dbReference type="OMA" id="KAFKRMM"/>
<name>A0AA38KUY7_TAXCH</name>
<evidence type="ECO:0000313" key="2">
    <source>
        <dbReference type="Proteomes" id="UP000824469"/>
    </source>
</evidence>
<keyword evidence="2" id="KW-1185">Reference proteome</keyword>
<organism evidence="1 2">
    <name type="scientific">Taxus chinensis</name>
    <name type="common">Chinese yew</name>
    <name type="synonym">Taxus wallichiana var. chinensis</name>
    <dbReference type="NCBI Taxonomy" id="29808"/>
    <lineage>
        <taxon>Eukaryota</taxon>
        <taxon>Viridiplantae</taxon>
        <taxon>Streptophyta</taxon>
        <taxon>Embryophyta</taxon>
        <taxon>Tracheophyta</taxon>
        <taxon>Spermatophyta</taxon>
        <taxon>Pinopsida</taxon>
        <taxon>Pinidae</taxon>
        <taxon>Conifers II</taxon>
        <taxon>Cupressales</taxon>
        <taxon>Taxaceae</taxon>
        <taxon>Taxus</taxon>
    </lineage>
</organism>
<gene>
    <name evidence="1" type="ORF">KI387_009946</name>
</gene>
<reference evidence="1 2" key="1">
    <citation type="journal article" date="2021" name="Nat. Plants">
        <title>The Taxus genome provides insights into paclitaxel biosynthesis.</title>
        <authorList>
            <person name="Xiong X."/>
            <person name="Gou J."/>
            <person name="Liao Q."/>
            <person name="Li Y."/>
            <person name="Zhou Q."/>
            <person name="Bi G."/>
            <person name="Li C."/>
            <person name="Du R."/>
            <person name="Wang X."/>
            <person name="Sun T."/>
            <person name="Guo L."/>
            <person name="Liang H."/>
            <person name="Lu P."/>
            <person name="Wu Y."/>
            <person name="Zhang Z."/>
            <person name="Ro D.K."/>
            <person name="Shang Y."/>
            <person name="Huang S."/>
            <person name="Yan J."/>
        </authorList>
    </citation>
    <scope>NUCLEOTIDE SEQUENCE [LARGE SCALE GENOMIC DNA]</scope>
    <source>
        <strain evidence="1">Ta-2019</strain>
    </source>
</reference>
<comment type="caution">
    <text evidence="1">The sequence shown here is derived from an EMBL/GenBank/DDBJ whole genome shotgun (WGS) entry which is preliminary data.</text>
</comment>
<accession>A0AA38KUY7</accession>